<evidence type="ECO:0000313" key="2">
    <source>
        <dbReference type="EMBL" id="ARF10430.1"/>
    </source>
</evidence>
<feature type="compositionally biased region" description="Low complexity" evidence="1">
    <location>
        <begin position="637"/>
        <end position="650"/>
    </location>
</feature>
<gene>
    <name evidence="2" type="ORF">Hokovirus_1_309</name>
</gene>
<organism evidence="2">
    <name type="scientific">Hokovirus HKV1</name>
    <dbReference type="NCBI Taxonomy" id="1977638"/>
    <lineage>
        <taxon>Viruses</taxon>
        <taxon>Varidnaviria</taxon>
        <taxon>Bamfordvirae</taxon>
        <taxon>Nucleocytoviricota</taxon>
        <taxon>Megaviricetes</taxon>
        <taxon>Imitervirales</taxon>
        <taxon>Mimiviridae</taxon>
        <taxon>Klosneuvirinae</taxon>
        <taxon>Hokovirus</taxon>
    </lineage>
</organism>
<name>A0A1V0SFD6_9VIRU</name>
<reference evidence="2" key="1">
    <citation type="journal article" date="2017" name="Science">
        <title>Giant viruses with an expanded complement of translation system components.</title>
        <authorList>
            <person name="Schulz F."/>
            <person name="Yutin N."/>
            <person name="Ivanova N.N."/>
            <person name="Ortega D.R."/>
            <person name="Lee T.K."/>
            <person name="Vierheilig J."/>
            <person name="Daims H."/>
            <person name="Horn M."/>
            <person name="Wagner M."/>
            <person name="Jensen G.J."/>
            <person name="Kyrpides N.C."/>
            <person name="Koonin E.V."/>
            <person name="Woyke T."/>
        </authorList>
    </citation>
    <scope>NUCLEOTIDE SEQUENCE</scope>
    <source>
        <strain evidence="2">HKV1</strain>
    </source>
</reference>
<sequence length="1084" mass="125241">MANLNINKILNDYRCQINIENVENNNSVTTAELIIIIDSSGSMGNNTQYLCEKILPNMILKLGYNLINDKHHIIDFNNSTRYRIMTAAELIKNPIFSGGCTYIAPTLKELEKIIQQDQNKVYRVLVISDGDVHDMDKIIESSNITSLTLKSYCMDVHCVRYFTSSSHPDTRALATFLQLNTINKGNLIDINSKLPNDTIVDMLASLFQKINNNVLSSDKPIFKIYPWSEPTNTIHYQNQPIYLTQEPTILFLNDKQIDFTINIKEDIDHNTIYKVMLDDINNYLNRAKILKLVNNPNSLKELETMTNYFNRLEKSMVNDEDVNNSLECRARLIKNMIMRKKKSLLNEFNVIASDDRVSKLNSANMAEWLRTATINKNSKAMARRAFESKTDGDALDFSGILRDEVKKMKNNINELANIDSSDHLVSFYSQASTLDGILALCDMEDDLINELEATDIIQMINIVGLACNSNIGDYPDPMSYRLKNLFPGCYISISDLTFAITYNIKQGSDNNVYVPGHEKTESNIITNVIPLFNDERIHNFLIKYAPNLLEYTASVGMRRMILNINMTYCYTLCSGVWGMVELLNSNKSTIAIETFKNMVNIYNCVADKHFKHITELLNNPPQLADLDSNPDPDQDSNQDQNQDPNQVSNQEPNQDPKQEPNQDQNQDSNQNNYLTYWLNNNGITNIINPVYNIVKNETCQYMANILRSAYSYEASRLMKSYLKKNKYENPAKGAQETLIKFLGIDTNKYGNNTSDLFTVDPEPTFYDRYHINNDMYNTFVQLLDKINYVALLPDLFTSLNCENYVSTIQTLPSLDDNYLAHVFNIKYDIEFFKIATIVQSFLFFNKKARIDDELFKMKIIDLVNYKNAKKLVSNFIVNKYKQYYYNQVIIKKANEKKAMIQNLVHSLINSQTIDEYIMLFKNGLTYNNEVFKIANTSSDGYVDLFNGLLINPSNNIPCHEEKILILWLGKYESKDEQNNNNVWNNGNHLRISLKTHEEYFKKLNFNNTFEIIKQYISEHTSQVYCYREKRNRHNHGNDRPSYYAYGYLSMDEMKNSVTKDFWLEYNNIHAECCGNCKSSIKLSC</sequence>
<dbReference type="EMBL" id="KY684103">
    <property type="protein sequence ID" value="ARF10430.1"/>
    <property type="molecule type" value="Genomic_DNA"/>
</dbReference>
<accession>A0A1V0SFD6</accession>
<dbReference type="InterPro" id="IPR036465">
    <property type="entry name" value="vWFA_dom_sf"/>
</dbReference>
<dbReference type="SUPFAM" id="SSF53300">
    <property type="entry name" value="vWA-like"/>
    <property type="match status" value="1"/>
</dbReference>
<protein>
    <recommendedName>
        <fullName evidence="3">VWFA domain-containing protein</fullName>
    </recommendedName>
</protein>
<dbReference type="Gene3D" id="3.40.50.410">
    <property type="entry name" value="von Willebrand factor, type A domain"/>
    <property type="match status" value="1"/>
</dbReference>
<evidence type="ECO:0000256" key="1">
    <source>
        <dbReference type="SAM" id="MobiDB-lite"/>
    </source>
</evidence>
<proteinExistence type="predicted"/>
<feature type="region of interest" description="Disordered" evidence="1">
    <location>
        <begin position="621"/>
        <end position="669"/>
    </location>
</feature>
<evidence type="ECO:0008006" key="3">
    <source>
        <dbReference type="Google" id="ProtNLM"/>
    </source>
</evidence>